<dbReference type="RefSeq" id="XP_003295021.1">
    <property type="nucleotide sequence ID" value="XM_003294973.1"/>
</dbReference>
<accession>F1A5S7</accession>
<dbReference type="OMA" id="YEFNCYI"/>
<dbReference type="EMBL" id="GL871630">
    <property type="protein sequence ID" value="EGC28453.1"/>
    <property type="molecule type" value="Genomic_DNA"/>
</dbReference>
<dbReference type="PANTHER" id="PTHR16148:SF23">
    <property type="entry name" value="B BOX-TYPE DOMAIN-CONTAINING PROTEIN-RELATED"/>
    <property type="match status" value="1"/>
</dbReference>
<keyword evidence="2" id="KW-1185">Reference proteome</keyword>
<evidence type="ECO:0000313" key="2">
    <source>
        <dbReference type="Proteomes" id="UP000001064"/>
    </source>
</evidence>
<protein>
    <submittedName>
        <fullName evidence="1">Uncharacterized protein</fullName>
    </submittedName>
</protein>
<dbReference type="VEuPathDB" id="AmoebaDB:DICPUDRAFT_44242"/>
<name>F1A5S7_DICPU</name>
<sequence>MINFKGSGNQLSKYVDNNKKFLFLETHLFHSKKTLGFFNSDTIVEYITEFTDYYNRIFRDKNNNSICKRLLSCILKLTRVVWSDKQSSSDSILIVIDSLFKLILNVELRDSIEQSHLVVMLDILCQNRFFSQSRRFIEPLSPLSPTRMTLTTPSLSPSKFFSAAKNHLLQQSPTKNFLGASKNININNNNNNNISPSYPSSYNGSINSSFSTSIMKTPMTPFDDTQSLTSSVDSLTAGSIPFNHILNPLTLKESYIILIPLLFLYCNNDKNYRELKKYFGANIIEKETFEYFTSHWSITNKPEDHVRCANFILSLGNNSYLLKENKMLFLNTILNIINSESNYCKNKGIECLEVHLMNFIDTTNFYVLIIEEIYKHQEKFFNIFKKLYTKDPKTFSVVIEPHFSKLFKIFTGSSKSFNMLNILIKSVSNSFFTTHLNEFITKLIQIPITSITSNSAALTSGLPNINLSGDGLSPSLINNYKKYEVLDSIVYVAKLIPTEEMLPHVRILMKHFRTLDYIPLDDANTLSYESIIRSLVQLYKMMGESFIQLFYIAINSICKSPENTGGMVILGEIITEFQDKLRIQDIQQILKFIGSTCLCKRDIFPTFIDFYYRHSSMYEFNCYIEKILQKDIKSNIDSNFDSVIVVNNNSIIEDDDHDIDHLGDDHHISVKVVNNNISFVENHNPLKSSGSTGYNLNHHHHHQQQGNNYNFSIDFHSNSNIDDDCRIKSFINTLQFIRVIGEYCPNAYSTESQKERIKKIFTSLIEKLPQSVVNVFMYSGKKSVRFIYLLISPLVSLINSLPYSDDIYSTFMEGILQCIYSRKRQDPTINITPFIDLMLIINNEYVPGSKSTHYDAIIKQNILYYKNYYNPNKIFTSIVNGSSNSSNYTNNTTPNNSSPNLLSLKDHTDFSLFIDRRNPRFLLFLNQVLLLCSYKFLKKLVISYPAQLAQSSAFKLAYEQLSLRHKESLIKIIQSSSTYNPTLGDLLKSIKRPVMPLIDSSFKPGYGPLIKTIYQDARFTPEWKVSLSLVSREWFDLCQLELSSSVRSAQLMRIYHSIRPGVRFCLFEKIIHFSLQQILVYPMDQWKDIFRYAESIDLSGIDYNIELQRHLDILVEIDHFPNLSQLTLDSISNDSSSFNRIIDNISMNPLVSLERLVVKLELTHYSEVENVLEFFKNIHSNAVSANKEKLNIEIEFLNSTCDWLISLVNELYILFNSNNSNSVIKIRAPYPDDRVYSTYKAKGEEKLQEITNYINQCVILVVGSQTDSYESFDYSKLLLLQSLVISNCEEFGIFFEINFVALLENTKHLNHLSIDNITNLNQLNQALAFIGLNHSLESISLTINTSQLDYKTWSDSIFSGTYFYDGLKQLFKLLNSNQTISSVYIATHNDFSLLDDLSWSKIDKGQFKFINQFNLQLERSKKTN</sequence>
<proteinExistence type="predicted"/>
<dbReference type="KEGG" id="dpp:DICPUDRAFT_44242"/>
<gene>
    <name evidence="1" type="ORF">DICPUDRAFT_44242</name>
</gene>
<dbReference type="InParanoid" id="F1A5S7"/>
<dbReference type="PANTHER" id="PTHR16148">
    <property type="entry name" value="NF-KAPPA-B-REPRESSING FACTOR-RELATED"/>
    <property type="match status" value="1"/>
</dbReference>
<dbReference type="FunCoup" id="F1A5S7">
    <property type="interactions" value="937"/>
</dbReference>
<organism evidence="1 2">
    <name type="scientific">Dictyostelium purpureum</name>
    <name type="common">Slime mold</name>
    <dbReference type="NCBI Taxonomy" id="5786"/>
    <lineage>
        <taxon>Eukaryota</taxon>
        <taxon>Amoebozoa</taxon>
        <taxon>Evosea</taxon>
        <taxon>Eumycetozoa</taxon>
        <taxon>Dictyostelia</taxon>
        <taxon>Dictyosteliales</taxon>
        <taxon>Dictyosteliaceae</taxon>
        <taxon>Dictyostelium</taxon>
    </lineage>
</organism>
<evidence type="ECO:0000313" key="1">
    <source>
        <dbReference type="EMBL" id="EGC28453.1"/>
    </source>
</evidence>
<dbReference type="OrthoDB" id="10487585at2759"/>
<dbReference type="Proteomes" id="UP000001064">
    <property type="component" value="Unassembled WGS sequence"/>
</dbReference>
<reference evidence="2" key="1">
    <citation type="journal article" date="2011" name="Genome Biol.">
        <title>Comparative genomics of the social amoebae Dictyostelium discoideum and Dictyostelium purpureum.</title>
        <authorList>
            <consortium name="US DOE Joint Genome Institute (JGI-PGF)"/>
            <person name="Sucgang R."/>
            <person name="Kuo A."/>
            <person name="Tian X."/>
            <person name="Salerno W."/>
            <person name="Parikh A."/>
            <person name="Feasley C.L."/>
            <person name="Dalin E."/>
            <person name="Tu H."/>
            <person name="Huang E."/>
            <person name="Barry K."/>
            <person name="Lindquist E."/>
            <person name="Shapiro H."/>
            <person name="Bruce D."/>
            <person name="Schmutz J."/>
            <person name="Salamov A."/>
            <person name="Fey P."/>
            <person name="Gaudet P."/>
            <person name="Anjard C."/>
            <person name="Babu M.M."/>
            <person name="Basu S."/>
            <person name="Bushmanova Y."/>
            <person name="van der Wel H."/>
            <person name="Katoh-Kurasawa M."/>
            <person name="Dinh C."/>
            <person name="Coutinho P.M."/>
            <person name="Saito T."/>
            <person name="Elias M."/>
            <person name="Schaap P."/>
            <person name="Kay R.R."/>
            <person name="Henrissat B."/>
            <person name="Eichinger L."/>
            <person name="Rivero F."/>
            <person name="Putnam N.H."/>
            <person name="West C.M."/>
            <person name="Loomis W.F."/>
            <person name="Chisholm R.L."/>
            <person name="Shaulsky G."/>
            <person name="Strassmann J.E."/>
            <person name="Queller D.C."/>
            <person name="Kuspa A."/>
            <person name="Grigoriev I.V."/>
        </authorList>
    </citation>
    <scope>NUCLEOTIDE SEQUENCE [LARGE SCALE GENOMIC DNA]</scope>
    <source>
        <strain evidence="2">QSDP1</strain>
    </source>
</reference>
<dbReference type="eggNOG" id="ENOG502R3AH">
    <property type="taxonomic scope" value="Eukaryota"/>
</dbReference>
<dbReference type="GeneID" id="10510899"/>